<gene>
    <name evidence="1" type="ordered locus">GDI3935</name>
</gene>
<dbReference type="Proteomes" id="UP000001176">
    <property type="component" value="Plasmid pGDIPal5II"/>
</dbReference>
<dbReference type="EMBL" id="AM889286">
    <property type="protein sequence ID" value="CAP57825.1"/>
    <property type="molecule type" value="Genomic_DNA"/>
</dbReference>
<keyword evidence="1" id="KW-0614">Plasmid</keyword>
<sequence>MPHDETLPIVERHRRRACTGRFIVAHPSETADRLHMHGDYYSVNVTALSVASTMTWTCGMTALVTIRRHVARCLEDGLIDEAEFWLKVRNQAETLLTMERNYGGTYH</sequence>
<proteinExistence type="predicted"/>
<organism evidence="1 2">
    <name type="scientific">Gluconacetobacter diazotrophicus (strain ATCC 49037 / DSM 5601 / CCUG 37298 / CIP 103539 / LMG 7603 / PAl5)</name>
    <dbReference type="NCBI Taxonomy" id="272568"/>
    <lineage>
        <taxon>Bacteria</taxon>
        <taxon>Pseudomonadati</taxon>
        <taxon>Pseudomonadota</taxon>
        <taxon>Alphaproteobacteria</taxon>
        <taxon>Acetobacterales</taxon>
        <taxon>Acetobacteraceae</taxon>
        <taxon>Gluconacetobacter</taxon>
    </lineage>
</organism>
<dbReference type="AlphaFoldDB" id="A9HSR0"/>
<evidence type="ECO:0000313" key="1">
    <source>
        <dbReference type="EMBL" id="CAP57825.1"/>
    </source>
</evidence>
<name>A9HSR0_GLUDA</name>
<evidence type="ECO:0000313" key="2">
    <source>
        <dbReference type="Proteomes" id="UP000001176"/>
    </source>
</evidence>
<accession>A9HSR0</accession>
<geneLocation type="plasmid" evidence="1 2">
    <name>pGDIPal5II</name>
</geneLocation>
<dbReference type="KEGG" id="gdi:GDI3935"/>
<reference evidence="2" key="1">
    <citation type="journal article" date="2009" name="BMC Genomics">
        <title>Complete genome sequence of the sugarcane nitrogen-fixing endophyte Gluconacetobacter diazotrophicus Pal5.</title>
        <authorList>
            <person name="Bertalan M."/>
            <person name="Albano R."/>
            <person name="Padua V."/>
            <person name="Rouws L."/>
            <person name="Rojas C."/>
            <person name="Hemerly A."/>
            <person name="Teixeira K."/>
            <person name="Schwab S."/>
            <person name="Araujo J."/>
            <person name="Oliveira A."/>
            <person name="Franca L."/>
            <person name="Magalhaes V."/>
            <person name="Alqueres S."/>
            <person name="Cardoso A."/>
            <person name="Almeida W."/>
            <person name="Loureiro M.M."/>
            <person name="Nogueira E."/>
            <person name="Cidade D."/>
            <person name="Oliveira D."/>
            <person name="Simao T."/>
            <person name="Macedo J."/>
            <person name="Valadao A."/>
            <person name="Dreschsel M."/>
            <person name="Freitas F."/>
            <person name="Vidal M."/>
            <person name="Guedes H."/>
            <person name="Rodrigues E."/>
            <person name="Meneses C."/>
            <person name="Brioso P."/>
            <person name="Pozzer L."/>
            <person name="Figueiredo D."/>
            <person name="Montano H."/>
            <person name="Junior J."/>
            <person name="Filho G."/>
            <person name="Flores V."/>
            <person name="Ferreira B."/>
            <person name="Branco A."/>
            <person name="Gonzalez P."/>
            <person name="Guillobel H."/>
            <person name="Lemos M."/>
            <person name="Seibel L."/>
            <person name="Macedo J."/>
            <person name="Alves-Ferreira M."/>
            <person name="Sachetto-Martins G."/>
            <person name="Coelho A."/>
            <person name="Santos E."/>
            <person name="Amaral G."/>
            <person name="Neves A."/>
            <person name="Pacheco A.B."/>
            <person name="Carvalho D."/>
            <person name="Lery L."/>
            <person name="Bisch P."/>
            <person name="Rossle S.C."/>
            <person name="Urmenyi T."/>
            <person name="Kruger W.V."/>
            <person name="Martins O."/>
            <person name="Baldani J.I."/>
            <person name="Ferreira P.C."/>
        </authorList>
    </citation>
    <scope>NUCLEOTIDE SEQUENCE [LARGE SCALE GENOMIC DNA]</scope>
    <source>
        <strain evidence="2">ATCC 49037 / DSM 5601 / CCUG 37298 / CIP 103539 / LMG 7603 / PAl5</strain>
        <plasmid evidence="2">pGDIPal5II</plasmid>
    </source>
</reference>
<keyword evidence="2" id="KW-1185">Reference proteome</keyword>
<protein>
    <submittedName>
        <fullName evidence="1">Uncharacterized protein</fullName>
    </submittedName>
</protein>